<dbReference type="RefSeq" id="XP_025067242.1">
    <property type="nucleotide sequence ID" value="XM_025211457.1"/>
</dbReference>
<evidence type="ECO:0000313" key="16">
    <source>
        <dbReference type="RefSeq" id="XP_025067242.1"/>
    </source>
</evidence>
<dbReference type="Gene3D" id="3.10.100.10">
    <property type="entry name" value="Mannose-Binding Protein A, subunit A"/>
    <property type="match status" value="1"/>
</dbReference>
<evidence type="ECO:0000259" key="14">
    <source>
        <dbReference type="PROSITE" id="PS50041"/>
    </source>
</evidence>
<dbReference type="STRING" id="38654.A0A3Q0H6I6"/>
<dbReference type="InterPro" id="IPR013600">
    <property type="entry name" value="Ly49_N"/>
</dbReference>
<dbReference type="Proteomes" id="UP000189705">
    <property type="component" value="Unplaced"/>
</dbReference>
<dbReference type="GO" id="GO:0030246">
    <property type="term" value="F:carbohydrate binding"/>
    <property type="evidence" value="ECO:0007669"/>
    <property type="project" value="UniProtKB-KW"/>
</dbReference>
<dbReference type="PANTHER" id="PTHR22800">
    <property type="entry name" value="C-TYPE LECTIN PROTEINS"/>
    <property type="match status" value="1"/>
</dbReference>
<dbReference type="InterPro" id="IPR016187">
    <property type="entry name" value="CTDL_fold"/>
</dbReference>
<evidence type="ECO:0000256" key="9">
    <source>
        <dbReference type="ARBA" id="ARBA00023180"/>
    </source>
</evidence>
<feature type="transmembrane region" description="Helical" evidence="13">
    <location>
        <begin position="74"/>
        <end position="98"/>
    </location>
</feature>
<name>A0A3Q0H6I6_ALLSI</name>
<evidence type="ECO:0000256" key="3">
    <source>
        <dbReference type="ARBA" id="ARBA00022734"/>
    </source>
</evidence>
<dbReference type="SUPFAM" id="SSF56436">
    <property type="entry name" value="C-type lectin-like"/>
    <property type="match status" value="1"/>
</dbReference>
<evidence type="ECO:0000256" key="5">
    <source>
        <dbReference type="ARBA" id="ARBA00022989"/>
    </source>
</evidence>
<evidence type="ECO:0000256" key="10">
    <source>
        <dbReference type="ARBA" id="ARBA00041193"/>
    </source>
</evidence>
<dbReference type="GeneID" id="102383302"/>
<keyword evidence="2 13" id="KW-0812">Transmembrane</keyword>
<keyword evidence="7" id="KW-1015">Disulfide bond</keyword>
<dbReference type="PROSITE" id="PS50041">
    <property type="entry name" value="C_TYPE_LECTIN_2"/>
    <property type="match status" value="1"/>
</dbReference>
<gene>
    <name evidence="16" type="primary">LOC102383302</name>
</gene>
<dbReference type="GO" id="GO:0005886">
    <property type="term" value="C:plasma membrane"/>
    <property type="evidence" value="ECO:0007669"/>
    <property type="project" value="UniProtKB-ARBA"/>
</dbReference>
<keyword evidence="8" id="KW-0675">Receptor</keyword>
<evidence type="ECO:0000313" key="15">
    <source>
        <dbReference type="Proteomes" id="UP000189705"/>
    </source>
</evidence>
<evidence type="ECO:0000256" key="12">
    <source>
        <dbReference type="SAM" id="MobiDB-lite"/>
    </source>
</evidence>
<dbReference type="InterPro" id="IPR050919">
    <property type="entry name" value="NKG2/CD94_NK_receptors"/>
</dbReference>
<keyword evidence="3" id="KW-0430">Lectin</keyword>
<keyword evidence="6 13" id="KW-0472">Membrane</keyword>
<dbReference type="GO" id="GO:0045954">
    <property type="term" value="P:positive regulation of natural killer cell mediated cytotoxicity"/>
    <property type="evidence" value="ECO:0007669"/>
    <property type="project" value="TreeGrafter"/>
</dbReference>
<dbReference type="InParanoid" id="A0A3Q0H6I6"/>
<evidence type="ECO:0000256" key="8">
    <source>
        <dbReference type="ARBA" id="ARBA00023170"/>
    </source>
</evidence>
<dbReference type="GO" id="GO:0002223">
    <property type="term" value="P:stimulatory C-type lectin receptor signaling pathway"/>
    <property type="evidence" value="ECO:0007669"/>
    <property type="project" value="TreeGrafter"/>
</dbReference>
<proteinExistence type="predicted"/>
<keyword evidence="5 13" id="KW-1133">Transmembrane helix</keyword>
<organism evidence="15 16">
    <name type="scientific">Alligator sinensis</name>
    <name type="common">Chinese alligator</name>
    <dbReference type="NCBI Taxonomy" id="38654"/>
    <lineage>
        <taxon>Eukaryota</taxon>
        <taxon>Metazoa</taxon>
        <taxon>Chordata</taxon>
        <taxon>Craniata</taxon>
        <taxon>Vertebrata</taxon>
        <taxon>Euteleostomi</taxon>
        <taxon>Archelosauria</taxon>
        <taxon>Archosauria</taxon>
        <taxon>Crocodylia</taxon>
        <taxon>Alligatoridae</taxon>
        <taxon>Alligatorinae</taxon>
        <taxon>Alligator</taxon>
    </lineage>
</organism>
<accession>A0A3Q0H6I6</accession>
<dbReference type="CDD" id="cd03593">
    <property type="entry name" value="CLECT_NK_receptors_like"/>
    <property type="match status" value="1"/>
</dbReference>
<dbReference type="PANTHER" id="PTHR22800:SF252">
    <property type="entry name" value="NATURAL KILLER CELLS ANTIGEN CD94"/>
    <property type="match status" value="1"/>
</dbReference>
<evidence type="ECO:0000256" key="6">
    <source>
        <dbReference type="ARBA" id="ARBA00023136"/>
    </source>
</evidence>
<dbReference type="InterPro" id="IPR001304">
    <property type="entry name" value="C-type_lectin-like"/>
</dbReference>
<keyword evidence="15" id="KW-1185">Reference proteome</keyword>
<dbReference type="Pfam" id="PF08391">
    <property type="entry name" value="Ly49"/>
    <property type="match status" value="1"/>
</dbReference>
<evidence type="ECO:0000256" key="4">
    <source>
        <dbReference type="ARBA" id="ARBA00022968"/>
    </source>
</evidence>
<dbReference type="KEGG" id="asn:102383302"/>
<dbReference type="Pfam" id="PF00059">
    <property type="entry name" value="Lectin_C"/>
    <property type="match status" value="1"/>
</dbReference>
<evidence type="ECO:0000256" key="7">
    <source>
        <dbReference type="ARBA" id="ARBA00023157"/>
    </source>
</evidence>
<dbReference type="InterPro" id="IPR016186">
    <property type="entry name" value="C-type_lectin-like/link_sf"/>
</dbReference>
<protein>
    <recommendedName>
        <fullName evidence="10">Natural killer cells antigen CD94</fullName>
    </recommendedName>
    <alternativeName>
        <fullName evidence="11">Killer cell lectin-like receptor subfamily D member 1</fullName>
    </alternativeName>
</protein>
<dbReference type="AlphaFoldDB" id="A0A3Q0H6I6"/>
<keyword evidence="4" id="KW-0735">Signal-anchor</keyword>
<keyword evidence="9" id="KW-0325">Glycoprotein</keyword>
<evidence type="ECO:0000256" key="2">
    <source>
        <dbReference type="ARBA" id="ARBA00022692"/>
    </source>
</evidence>
<feature type="region of interest" description="Disordered" evidence="12">
    <location>
        <begin position="1"/>
        <end position="39"/>
    </location>
</feature>
<evidence type="ECO:0000256" key="1">
    <source>
        <dbReference type="ARBA" id="ARBA00004606"/>
    </source>
</evidence>
<evidence type="ECO:0000256" key="11">
    <source>
        <dbReference type="ARBA" id="ARBA00041489"/>
    </source>
</evidence>
<dbReference type="InterPro" id="IPR033992">
    <property type="entry name" value="NKR-like_CTLD"/>
</dbReference>
<dbReference type="SMART" id="SM00034">
    <property type="entry name" value="CLECT"/>
    <property type="match status" value="1"/>
</dbReference>
<sequence length="278" mass="31533">MHEHTVTHAGHKCHASAGKEEKRRQKYSRSPAEMRKQEVTYSDPRAHTRMLQGRQMPASTENRVSYSPSSPWRLIAVTLGILCLALLAAVGTLGAIVLQASHEVRNINENLTKHEEVPKSLTQLQQTLENCIKQRDAFQSQAPKISSDAERKGEKCSRCSKSWLLHEDKCYLFSNEKKTWNDSKKYCFTQDSTLISINNEREKDFITPLLRDHWIGLSRRDATNQPHWEDGTAYATDPFSKTMSVRGEGSCAFVNNGVIGISTRTKLAHFICEKMAIQ</sequence>
<evidence type="ECO:0000256" key="13">
    <source>
        <dbReference type="SAM" id="Phobius"/>
    </source>
</evidence>
<comment type="subcellular location">
    <subcellularLocation>
        <location evidence="1">Membrane</location>
        <topology evidence="1">Single-pass type II membrane protein</topology>
    </subcellularLocation>
</comment>
<feature type="domain" description="C-type lectin" evidence="14">
    <location>
        <begin position="166"/>
        <end position="273"/>
    </location>
</feature>
<reference evidence="16" key="1">
    <citation type="submission" date="2025-08" db="UniProtKB">
        <authorList>
            <consortium name="RefSeq"/>
        </authorList>
    </citation>
    <scope>IDENTIFICATION</scope>
</reference>